<protein>
    <submittedName>
        <fullName evidence="1">Uncharacterized protein</fullName>
    </submittedName>
</protein>
<gene>
    <name evidence="1" type="ORF">C2G38_2164311</name>
</gene>
<proteinExistence type="predicted"/>
<evidence type="ECO:0000313" key="2">
    <source>
        <dbReference type="Proteomes" id="UP000266673"/>
    </source>
</evidence>
<dbReference type="OrthoDB" id="2446246at2759"/>
<dbReference type="EMBL" id="QKWP01000149">
    <property type="protein sequence ID" value="RIB26097.1"/>
    <property type="molecule type" value="Genomic_DNA"/>
</dbReference>
<dbReference type="Proteomes" id="UP000266673">
    <property type="component" value="Unassembled WGS sequence"/>
</dbReference>
<organism evidence="1 2">
    <name type="scientific">Gigaspora rosea</name>
    <dbReference type="NCBI Taxonomy" id="44941"/>
    <lineage>
        <taxon>Eukaryota</taxon>
        <taxon>Fungi</taxon>
        <taxon>Fungi incertae sedis</taxon>
        <taxon>Mucoromycota</taxon>
        <taxon>Glomeromycotina</taxon>
        <taxon>Glomeromycetes</taxon>
        <taxon>Diversisporales</taxon>
        <taxon>Gigasporaceae</taxon>
        <taxon>Gigaspora</taxon>
    </lineage>
</organism>
<reference evidence="1 2" key="1">
    <citation type="submission" date="2018-06" db="EMBL/GenBank/DDBJ databases">
        <title>Comparative genomics reveals the genomic features of Rhizophagus irregularis, R. cerebriforme, R. diaphanum and Gigaspora rosea, and their symbiotic lifestyle signature.</title>
        <authorList>
            <person name="Morin E."/>
            <person name="San Clemente H."/>
            <person name="Chen E.C.H."/>
            <person name="De La Providencia I."/>
            <person name="Hainaut M."/>
            <person name="Kuo A."/>
            <person name="Kohler A."/>
            <person name="Murat C."/>
            <person name="Tang N."/>
            <person name="Roy S."/>
            <person name="Loubradou J."/>
            <person name="Henrissat B."/>
            <person name="Grigoriev I.V."/>
            <person name="Corradi N."/>
            <person name="Roux C."/>
            <person name="Martin F.M."/>
        </authorList>
    </citation>
    <scope>NUCLEOTIDE SEQUENCE [LARGE SCALE GENOMIC DNA]</scope>
    <source>
        <strain evidence="1 2">DAOM 194757</strain>
    </source>
</reference>
<sequence length="86" mass="9732">MTENVQMVVPQYRHLTPKMQDDIELLAASNVHTGAEKVKLSDAGAAYKELIQKKQEESGWYVDAKFEGNVNHLSGLIWLHPKQVDI</sequence>
<dbReference type="AlphaFoldDB" id="A0A397VXN5"/>
<accession>A0A397VXN5</accession>
<name>A0A397VXN5_9GLOM</name>
<keyword evidence="2" id="KW-1185">Reference proteome</keyword>
<comment type="caution">
    <text evidence="1">The sequence shown here is derived from an EMBL/GenBank/DDBJ whole genome shotgun (WGS) entry which is preliminary data.</text>
</comment>
<evidence type="ECO:0000313" key="1">
    <source>
        <dbReference type="EMBL" id="RIB26097.1"/>
    </source>
</evidence>